<protein>
    <submittedName>
        <fullName evidence="2">Uncharacterized protein</fullName>
    </submittedName>
</protein>
<sequence length="229" mass="24750">MVDTSFGCSAGVEAYNPAEAPSFHWGVGFDDSYYNTPNRQRLSKGTKLRLKLCGLEVTPQSYPAVDLSSVDARASSFDSGFDFICASPVSCPLPPGLESTRTLPTTLQLRSRDGIGSGKLTFNSGNSFSSTGIKRKAPSDSSGYPSYSPTTPPSPFLNDFAGAGTFNNTRVRSRVSVGCNGWYLNDDDAVNKGWYRRGSSGEVKLMNLPQLSQLPENPALTEIHQNDKR</sequence>
<feature type="region of interest" description="Disordered" evidence="1">
    <location>
        <begin position="130"/>
        <end position="150"/>
    </location>
</feature>
<evidence type="ECO:0000313" key="2">
    <source>
        <dbReference type="EMBL" id="OWY90565.1"/>
    </source>
</evidence>
<proteinExistence type="predicted"/>
<comment type="caution">
    <text evidence="2">The sequence shown here is derived from an EMBL/GenBank/DDBJ whole genome shotgun (WGS) entry which is preliminary data.</text>
</comment>
<accession>A0A225UBZ1</accession>
<dbReference type="AlphaFoldDB" id="A0A225UBZ1"/>
<evidence type="ECO:0000256" key="1">
    <source>
        <dbReference type="SAM" id="MobiDB-lite"/>
    </source>
</evidence>
<keyword evidence="3" id="KW-1185">Reference proteome</keyword>
<feature type="compositionally biased region" description="Low complexity" evidence="1">
    <location>
        <begin position="139"/>
        <end position="149"/>
    </location>
</feature>
<name>A0A225UBZ1_9STRA</name>
<evidence type="ECO:0000313" key="3">
    <source>
        <dbReference type="Proteomes" id="UP000198211"/>
    </source>
</evidence>
<dbReference type="EMBL" id="NBNE01022589">
    <property type="protein sequence ID" value="OWY90565.1"/>
    <property type="molecule type" value="Genomic_DNA"/>
</dbReference>
<dbReference type="OrthoDB" id="110618at2759"/>
<organism evidence="2 3">
    <name type="scientific">Phytophthora megakarya</name>
    <dbReference type="NCBI Taxonomy" id="4795"/>
    <lineage>
        <taxon>Eukaryota</taxon>
        <taxon>Sar</taxon>
        <taxon>Stramenopiles</taxon>
        <taxon>Oomycota</taxon>
        <taxon>Peronosporomycetes</taxon>
        <taxon>Peronosporales</taxon>
        <taxon>Peronosporaceae</taxon>
        <taxon>Phytophthora</taxon>
    </lineage>
</organism>
<dbReference type="Proteomes" id="UP000198211">
    <property type="component" value="Unassembled WGS sequence"/>
</dbReference>
<reference evidence="3" key="1">
    <citation type="submission" date="2017-03" db="EMBL/GenBank/DDBJ databases">
        <title>Phytopthora megakarya and P. palmivora, two closely related causual agents of cacao black pod achieved similar genome size and gene model numbers by different mechanisms.</title>
        <authorList>
            <person name="Ali S."/>
            <person name="Shao J."/>
            <person name="Larry D.J."/>
            <person name="Kronmiller B."/>
            <person name="Shen D."/>
            <person name="Strem M.D."/>
            <person name="Melnick R.L."/>
            <person name="Guiltinan M.J."/>
            <person name="Tyler B.M."/>
            <person name="Meinhardt L.W."/>
            <person name="Bailey B.A."/>
        </authorList>
    </citation>
    <scope>NUCLEOTIDE SEQUENCE [LARGE SCALE GENOMIC DNA]</scope>
    <source>
        <strain evidence="3">zdho120</strain>
    </source>
</reference>
<gene>
    <name evidence="2" type="ORF">PHMEG_00041256</name>
</gene>